<name>A0ABY1PWT0_9BURK</name>
<keyword evidence="2" id="KW-1185">Reference proteome</keyword>
<evidence type="ECO:0000313" key="2">
    <source>
        <dbReference type="Proteomes" id="UP001158049"/>
    </source>
</evidence>
<comment type="caution">
    <text evidence="1">The sequence shown here is derived from an EMBL/GenBank/DDBJ whole genome shotgun (WGS) entry which is preliminary data.</text>
</comment>
<dbReference type="Pfam" id="PF09474">
    <property type="entry name" value="Type_III_YscX"/>
    <property type="match status" value="1"/>
</dbReference>
<evidence type="ECO:0000313" key="1">
    <source>
        <dbReference type="EMBL" id="SMP45117.1"/>
    </source>
</evidence>
<gene>
    <name evidence="1" type="ORF">SAMN06295970_101481</name>
</gene>
<dbReference type="EMBL" id="FXUL01000001">
    <property type="protein sequence ID" value="SMP45117.1"/>
    <property type="molecule type" value="Genomic_DNA"/>
</dbReference>
<dbReference type="RefSeq" id="WP_283440624.1">
    <property type="nucleotide sequence ID" value="NZ_FXUL01000001.1"/>
</dbReference>
<proteinExistence type="predicted"/>
<reference evidence="1 2" key="1">
    <citation type="submission" date="2017-05" db="EMBL/GenBank/DDBJ databases">
        <authorList>
            <person name="Varghese N."/>
            <person name="Submissions S."/>
        </authorList>
    </citation>
    <scope>NUCLEOTIDE SEQUENCE [LARGE SCALE GENOMIC DNA]</scope>
    <source>
        <strain evidence="1 2">DSM 26001</strain>
    </source>
</reference>
<protein>
    <submittedName>
        <fullName evidence="1">Type III secretion protein X</fullName>
    </submittedName>
</protein>
<organism evidence="1 2">
    <name type="scientific">Noviherbaspirillum suwonense</name>
    <dbReference type="NCBI Taxonomy" id="1224511"/>
    <lineage>
        <taxon>Bacteria</taxon>
        <taxon>Pseudomonadati</taxon>
        <taxon>Pseudomonadota</taxon>
        <taxon>Betaproteobacteria</taxon>
        <taxon>Burkholderiales</taxon>
        <taxon>Oxalobacteraceae</taxon>
        <taxon>Noviherbaspirillum</taxon>
    </lineage>
</organism>
<sequence length="129" mass="13857">MTAIRKEERQFSSGLNIVSPFVTPALAIPLRADVGPADIPARSELALLFALPDLNDAILKALQPDLSTLDILLPARFLEALCAAPRELRLAAQALPKAARALGTAASLVSDEIGRRNQVWLLQAALRQI</sequence>
<accession>A0ABY1PWT0</accession>
<dbReference type="InterPro" id="IPR012672">
    <property type="entry name" value="T3SS_YscX"/>
</dbReference>
<dbReference type="Proteomes" id="UP001158049">
    <property type="component" value="Unassembled WGS sequence"/>
</dbReference>